<dbReference type="OMA" id="CSYLCHS"/>
<dbReference type="Proteomes" id="UP000694845">
    <property type="component" value="Unplaced"/>
</dbReference>
<gene>
    <name evidence="11" type="primary">LOC110973422</name>
</gene>
<evidence type="ECO:0000256" key="5">
    <source>
        <dbReference type="ARBA" id="ARBA00023136"/>
    </source>
</evidence>
<protein>
    <submittedName>
        <fullName evidence="11">Transmembrane protein 106B-like</fullName>
    </submittedName>
</protein>
<dbReference type="RefSeq" id="XP_022079954.1">
    <property type="nucleotide sequence ID" value="XM_022224262.1"/>
</dbReference>
<evidence type="ECO:0000259" key="8">
    <source>
        <dbReference type="Pfam" id="PF07092"/>
    </source>
</evidence>
<evidence type="ECO:0000256" key="7">
    <source>
        <dbReference type="SAM" id="Phobius"/>
    </source>
</evidence>
<evidence type="ECO:0000259" key="9">
    <source>
        <dbReference type="Pfam" id="PF21002"/>
    </source>
</evidence>
<dbReference type="InterPro" id="IPR048509">
    <property type="entry name" value="TMEM106_C"/>
</dbReference>
<evidence type="ECO:0000256" key="4">
    <source>
        <dbReference type="ARBA" id="ARBA00022989"/>
    </source>
</evidence>
<dbReference type="InterPro" id="IPR009790">
    <property type="entry name" value="TMEM106"/>
</dbReference>
<dbReference type="AlphaFoldDB" id="A0A8B7XGP3"/>
<dbReference type="GeneID" id="110973422"/>
<dbReference type="Pfam" id="PF21002">
    <property type="entry name" value="TMEM106_N"/>
    <property type="match status" value="1"/>
</dbReference>
<dbReference type="OrthoDB" id="508875at2759"/>
<organism evidence="10 11">
    <name type="scientific">Acanthaster planci</name>
    <name type="common">Crown-of-thorns starfish</name>
    <dbReference type="NCBI Taxonomy" id="133434"/>
    <lineage>
        <taxon>Eukaryota</taxon>
        <taxon>Metazoa</taxon>
        <taxon>Echinodermata</taxon>
        <taxon>Eleutherozoa</taxon>
        <taxon>Asterozoa</taxon>
        <taxon>Asteroidea</taxon>
        <taxon>Valvatacea</taxon>
        <taxon>Valvatida</taxon>
        <taxon>Acanthasteridae</taxon>
        <taxon>Acanthaster</taxon>
    </lineage>
</organism>
<comment type="similarity">
    <text evidence="2">Belongs to the TMEM106 family.</text>
</comment>
<keyword evidence="10" id="KW-1185">Reference proteome</keyword>
<feature type="compositionally biased region" description="Polar residues" evidence="6">
    <location>
        <begin position="61"/>
        <end position="80"/>
    </location>
</feature>
<accession>A0A8B7XGP3</accession>
<keyword evidence="5 7" id="KW-0472">Membrane</keyword>
<dbReference type="PANTHER" id="PTHR28556">
    <property type="entry name" value="TRANSMEMBRANE PROTEIN 106B"/>
    <property type="match status" value="1"/>
</dbReference>
<proteinExistence type="inferred from homology"/>
<evidence type="ECO:0000313" key="10">
    <source>
        <dbReference type="Proteomes" id="UP000694845"/>
    </source>
</evidence>
<evidence type="ECO:0000256" key="1">
    <source>
        <dbReference type="ARBA" id="ARBA00004308"/>
    </source>
</evidence>
<evidence type="ECO:0000313" key="11">
    <source>
        <dbReference type="RefSeq" id="XP_022079954.1"/>
    </source>
</evidence>
<feature type="domain" description="Transmembrane protein 106 C-terminal" evidence="8">
    <location>
        <begin position="151"/>
        <end position="288"/>
    </location>
</feature>
<dbReference type="GO" id="GO:0012505">
    <property type="term" value="C:endomembrane system"/>
    <property type="evidence" value="ECO:0007669"/>
    <property type="project" value="UniProtKB-SubCell"/>
</dbReference>
<name>A0A8B7XGP3_ACAPL</name>
<dbReference type="Pfam" id="PF07092">
    <property type="entry name" value="TMEM106"/>
    <property type="match status" value="1"/>
</dbReference>
<evidence type="ECO:0000256" key="2">
    <source>
        <dbReference type="ARBA" id="ARBA00008111"/>
    </source>
</evidence>
<sequence length="314" mass="35367">MSCNFSPDDVLSTSPNAAIMTSPYADQSRPILDSVSSGSGNYSSIDRNNTANKLLEEKTNPLEQKTNPLSPTGSGRGIGSSTYSYEELSSGLMCPTCQGTGKIPRGQEDDLVALIPYNDKRLKPRRTWLYVSLSILFCVVLAGILCAFLIPRSIEVVHDNVTTLHVDLNVTDDRCFMTLKSIYNVTNNNFVPVMTNDIKIQVTVLFHKQIFTFPKFVPNSPIPVRSTVQIKEPLNMTLTNKDFPITYCRPSGTRDNFIYMQFESTFNFTLMTQNDQKVVNEYFRVNCNPKQAKDDEPQLILEAVEFDEYAKIYT</sequence>
<keyword evidence="4 7" id="KW-1133">Transmembrane helix</keyword>
<reference evidence="11" key="1">
    <citation type="submission" date="2025-08" db="UniProtKB">
        <authorList>
            <consortium name="RefSeq"/>
        </authorList>
    </citation>
    <scope>IDENTIFICATION</scope>
</reference>
<dbReference type="InterPro" id="IPR048511">
    <property type="entry name" value="TMEM106_N"/>
</dbReference>
<dbReference type="PANTHER" id="PTHR28556:SF4">
    <property type="entry name" value="TRANSMEMBRANE PROTEIN 106A"/>
    <property type="match status" value="1"/>
</dbReference>
<feature type="region of interest" description="Disordered" evidence="6">
    <location>
        <begin position="57"/>
        <end position="80"/>
    </location>
</feature>
<keyword evidence="3 7" id="KW-0812">Transmembrane</keyword>
<feature type="transmembrane region" description="Helical" evidence="7">
    <location>
        <begin position="128"/>
        <end position="150"/>
    </location>
</feature>
<evidence type="ECO:0000256" key="3">
    <source>
        <dbReference type="ARBA" id="ARBA00022692"/>
    </source>
</evidence>
<feature type="domain" description="Transmembrane protein 106 N-terminal" evidence="9">
    <location>
        <begin position="78"/>
        <end position="127"/>
    </location>
</feature>
<comment type="subcellular location">
    <subcellularLocation>
        <location evidence="1">Endomembrane system</location>
    </subcellularLocation>
</comment>
<dbReference type="KEGG" id="aplc:110973422"/>
<evidence type="ECO:0000256" key="6">
    <source>
        <dbReference type="SAM" id="MobiDB-lite"/>
    </source>
</evidence>